<comment type="caution">
    <text evidence="1">The sequence shown here is derived from an EMBL/GenBank/DDBJ whole genome shotgun (WGS) entry which is preliminary data.</text>
</comment>
<sequence>MKSLFDINRVIQYGIEQIARQILRQKAVYVAEQKELEDSDDR</sequence>
<dbReference type="Proteomes" id="UP000789920">
    <property type="component" value="Unassembled WGS sequence"/>
</dbReference>
<feature type="non-terminal residue" evidence="1">
    <location>
        <position position="42"/>
    </location>
</feature>
<organism evidence="1 2">
    <name type="scientific">Racocetra persica</name>
    <dbReference type="NCBI Taxonomy" id="160502"/>
    <lineage>
        <taxon>Eukaryota</taxon>
        <taxon>Fungi</taxon>
        <taxon>Fungi incertae sedis</taxon>
        <taxon>Mucoromycota</taxon>
        <taxon>Glomeromycotina</taxon>
        <taxon>Glomeromycetes</taxon>
        <taxon>Diversisporales</taxon>
        <taxon>Gigasporaceae</taxon>
        <taxon>Racocetra</taxon>
    </lineage>
</organism>
<keyword evidence="2" id="KW-1185">Reference proteome</keyword>
<reference evidence="1" key="1">
    <citation type="submission" date="2021-06" db="EMBL/GenBank/DDBJ databases">
        <authorList>
            <person name="Kallberg Y."/>
            <person name="Tangrot J."/>
            <person name="Rosling A."/>
        </authorList>
    </citation>
    <scope>NUCLEOTIDE SEQUENCE</scope>
    <source>
        <strain evidence="1">MA461A</strain>
    </source>
</reference>
<protein>
    <submittedName>
        <fullName evidence="1">5155_t:CDS:1</fullName>
    </submittedName>
</protein>
<proteinExistence type="predicted"/>
<gene>
    <name evidence="1" type="ORF">RPERSI_LOCUS21583</name>
</gene>
<accession>A0ACA9RQC7</accession>
<evidence type="ECO:0000313" key="2">
    <source>
        <dbReference type="Proteomes" id="UP000789920"/>
    </source>
</evidence>
<name>A0ACA9RQC7_9GLOM</name>
<evidence type="ECO:0000313" key="1">
    <source>
        <dbReference type="EMBL" id="CAG8803769.1"/>
    </source>
</evidence>
<dbReference type="EMBL" id="CAJVQC010063583">
    <property type="protein sequence ID" value="CAG8803769.1"/>
    <property type="molecule type" value="Genomic_DNA"/>
</dbReference>